<dbReference type="Pfam" id="PF01753">
    <property type="entry name" value="zf-MYND"/>
    <property type="match status" value="1"/>
</dbReference>
<evidence type="ECO:0000259" key="5">
    <source>
        <dbReference type="PROSITE" id="PS50280"/>
    </source>
</evidence>
<dbReference type="Gene3D" id="1.10.220.160">
    <property type="match status" value="1"/>
</dbReference>
<keyword evidence="8" id="KW-1185">Reference proteome</keyword>
<gene>
    <name evidence="7" type="ORF">B0T17DRAFT_588610</name>
</gene>
<evidence type="ECO:0000313" key="8">
    <source>
        <dbReference type="Proteomes" id="UP001174934"/>
    </source>
</evidence>
<dbReference type="PROSITE" id="PS01360">
    <property type="entry name" value="ZF_MYND_1"/>
    <property type="match status" value="1"/>
</dbReference>
<feature type="domain" description="MYND-type" evidence="6">
    <location>
        <begin position="59"/>
        <end position="105"/>
    </location>
</feature>
<evidence type="ECO:0000256" key="4">
    <source>
        <dbReference type="PROSITE-ProRule" id="PRU00134"/>
    </source>
</evidence>
<evidence type="ECO:0000259" key="6">
    <source>
        <dbReference type="PROSITE" id="PS50865"/>
    </source>
</evidence>
<dbReference type="InterPro" id="IPR046341">
    <property type="entry name" value="SET_dom_sf"/>
</dbReference>
<dbReference type="Gene3D" id="2.170.270.10">
    <property type="entry name" value="SET domain"/>
    <property type="match status" value="1"/>
</dbReference>
<evidence type="ECO:0008006" key="9">
    <source>
        <dbReference type="Google" id="ProtNLM"/>
    </source>
</evidence>
<dbReference type="Proteomes" id="UP001174934">
    <property type="component" value="Unassembled WGS sequence"/>
</dbReference>
<name>A0AA40C8I5_9PEZI</name>
<organism evidence="7 8">
    <name type="scientific">Bombardia bombarda</name>
    <dbReference type="NCBI Taxonomy" id="252184"/>
    <lineage>
        <taxon>Eukaryota</taxon>
        <taxon>Fungi</taxon>
        <taxon>Dikarya</taxon>
        <taxon>Ascomycota</taxon>
        <taxon>Pezizomycotina</taxon>
        <taxon>Sordariomycetes</taxon>
        <taxon>Sordariomycetidae</taxon>
        <taxon>Sordariales</taxon>
        <taxon>Lasiosphaeriaceae</taxon>
        <taxon>Bombardia</taxon>
    </lineage>
</organism>
<dbReference type="InterPro" id="IPR050869">
    <property type="entry name" value="H3K4_H4K5_MeTrfase"/>
</dbReference>
<accession>A0AA40C8I5</accession>
<evidence type="ECO:0000313" key="7">
    <source>
        <dbReference type="EMBL" id="KAK0628519.1"/>
    </source>
</evidence>
<dbReference type="PANTHER" id="PTHR12197">
    <property type="entry name" value="HISTONE-LYSINE N-METHYLTRANSFERASE SMYD"/>
    <property type="match status" value="1"/>
</dbReference>
<dbReference type="SUPFAM" id="SSF82199">
    <property type="entry name" value="SET domain"/>
    <property type="match status" value="1"/>
</dbReference>
<dbReference type="SMART" id="SM00317">
    <property type="entry name" value="SET"/>
    <property type="match status" value="1"/>
</dbReference>
<dbReference type="PANTHER" id="PTHR12197:SF251">
    <property type="entry name" value="EG:BACR7C10.4 PROTEIN"/>
    <property type="match status" value="1"/>
</dbReference>
<dbReference type="PROSITE" id="PS50280">
    <property type="entry name" value="SET"/>
    <property type="match status" value="1"/>
</dbReference>
<dbReference type="AlphaFoldDB" id="A0AA40C8I5"/>
<sequence>MTTTTNPSAPAGTRIAEQSPLRHGRSLLATRTFQPGELIATFNRPILALPDGPGMRTTCNYCLRPSSSPTNPPVLRACTACHAAVYCGAACQRAHWKSGVHKAECAMFARVRANAGKDWLPTPVRAAVQVLMLLQARDRAVVVAFGPRGSLEGNVEAFRRDAAVWADFDLQGKASLVYGRLLGTNEMLGRAKEVLCKIQTNAFNRLDADTGAAGIFLDPGLAMVNHSCVPNAFVSFERRSAMLRAERQIEVGDEILISYVDYTAPKTARQEALRLYHFQCDCPRCKDDLDVYQSLALQDPTSLIRARWSLVQTLVAASTFAVEPLPSAILAASSLFQTTGGDAKLPYALSLSCLLATACEPFKLVAPFLPWRVKGVMVIAKLLSATAPLTASGKLAAVCAHKGLVGTLARSDQVSMCEAMLRLVLVWVEMGGGAEEVRREAKEMLGDIESLEGRERESELLRGWAGDLQNKEGRAFFEAVVLAPVRELAGWAVGIMDAEFGERGEGDGC</sequence>
<evidence type="ECO:0000256" key="3">
    <source>
        <dbReference type="ARBA" id="ARBA00022833"/>
    </source>
</evidence>
<evidence type="ECO:0000256" key="2">
    <source>
        <dbReference type="ARBA" id="ARBA00022771"/>
    </source>
</evidence>
<comment type="caution">
    <text evidence="7">The sequence shown here is derived from an EMBL/GenBank/DDBJ whole genome shotgun (WGS) entry which is preliminary data.</text>
</comment>
<dbReference type="GO" id="GO:0005634">
    <property type="term" value="C:nucleus"/>
    <property type="evidence" value="ECO:0007669"/>
    <property type="project" value="TreeGrafter"/>
</dbReference>
<keyword evidence="3" id="KW-0862">Zinc</keyword>
<dbReference type="Gene3D" id="6.10.140.2220">
    <property type="match status" value="1"/>
</dbReference>
<reference evidence="7" key="1">
    <citation type="submission" date="2023-06" db="EMBL/GenBank/DDBJ databases">
        <title>Genome-scale phylogeny and comparative genomics of the fungal order Sordariales.</title>
        <authorList>
            <consortium name="Lawrence Berkeley National Laboratory"/>
            <person name="Hensen N."/>
            <person name="Bonometti L."/>
            <person name="Westerberg I."/>
            <person name="Brannstrom I.O."/>
            <person name="Guillou S."/>
            <person name="Cros-Aarteil S."/>
            <person name="Calhoun S."/>
            <person name="Haridas S."/>
            <person name="Kuo A."/>
            <person name="Mondo S."/>
            <person name="Pangilinan J."/>
            <person name="Riley R."/>
            <person name="LaButti K."/>
            <person name="Andreopoulos B."/>
            <person name="Lipzen A."/>
            <person name="Chen C."/>
            <person name="Yanf M."/>
            <person name="Daum C."/>
            <person name="Ng V."/>
            <person name="Clum A."/>
            <person name="Steindorff A."/>
            <person name="Ohm R."/>
            <person name="Martin F."/>
            <person name="Silar P."/>
            <person name="Natvig D."/>
            <person name="Lalanne C."/>
            <person name="Gautier V."/>
            <person name="Ament-velasquez S.L."/>
            <person name="Kruys A."/>
            <person name="Hutchinson M.I."/>
            <person name="Powell A.J."/>
            <person name="Barry K."/>
            <person name="Miller A.N."/>
            <person name="Grigoriev I.V."/>
            <person name="Debuchy R."/>
            <person name="Gladieux P."/>
            <person name="Thoren M.H."/>
            <person name="Johannesson H."/>
        </authorList>
    </citation>
    <scope>NUCLEOTIDE SEQUENCE</scope>
    <source>
        <strain evidence="7">SMH3391-2</strain>
    </source>
</reference>
<dbReference type="InterPro" id="IPR001214">
    <property type="entry name" value="SET_dom"/>
</dbReference>
<dbReference type="GO" id="GO:0008270">
    <property type="term" value="F:zinc ion binding"/>
    <property type="evidence" value="ECO:0007669"/>
    <property type="project" value="UniProtKB-KW"/>
</dbReference>
<dbReference type="InterPro" id="IPR002893">
    <property type="entry name" value="Znf_MYND"/>
</dbReference>
<protein>
    <recommendedName>
        <fullName evidence="9">Suppressor of anucleate metulae protein B</fullName>
    </recommendedName>
</protein>
<feature type="domain" description="SET" evidence="5">
    <location>
        <begin position="11"/>
        <end position="260"/>
    </location>
</feature>
<dbReference type="Pfam" id="PF00856">
    <property type="entry name" value="SET"/>
    <property type="match status" value="1"/>
</dbReference>
<dbReference type="PROSITE" id="PS50865">
    <property type="entry name" value="ZF_MYND_2"/>
    <property type="match status" value="1"/>
</dbReference>
<dbReference type="EMBL" id="JAULSR010000002">
    <property type="protein sequence ID" value="KAK0628519.1"/>
    <property type="molecule type" value="Genomic_DNA"/>
</dbReference>
<keyword evidence="2 4" id="KW-0863">Zinc-finger</keyword>
<evidence type="ECO:0000256" key="1">
    <source>
        <dbReference type="ARBA" id="ARBA00022723"/>
    </source>
</evidence>
<keyword evidence="1" id="KW-0479">Metal-binding</keyword>
<proteinExistence type="predicted"/>